<organism evidence="2 3">
    <name type="scientific">Pseudoalteromonas rubra</name>
    <dbReference type="NCBI Taxonomy" id="43658"/>
    <lineage>
        <taxon>Bacteria</taxon>
        <taxon>Pseudomonadati</taxon>
        <taxon>Pseudomonadota</taxon>
        <taxon>Gammaproteobacteria</taxon>
        <taxon>Alteromonadales</taxon>
        <taxon>Pseudoalteromonadaceae</taxon>
        <taxon>Pseudoalteromonas</taxon>
    </lineage>
</organism>
<dbReference type="Proteomes" id="UP000292345">
    <property type="component" value="Unassembled WGS sequence"/>
</dbReference>
<dbReference type="Gene3D" id="1.10.1200.10">
    <property type="entry name" value="ACP-like"/>
    <property type="match status" value="1"/>
</dbReference>
<protein>
    <recommendedName>
        <fullName evidence="1">Carrier domain-containing protein</fullName>
    </recommendedName>
</protein>
<evidence type="ECO:0000259" key="1">
    <source>
        <dbReference type="PROSITE" id="PS50075"/>
    </source>
</evidence>
<name>A0A4Q7E7A3_9GAMM</name>
<dbReference type="CDD" id="cd05930">
    <property type="entry name" value="A_NRPS"/>
    <property type="match status" value="1"/>
</dbReference>
<dbReference type="InterPro" id="IPR020845">
    <property type="entry name" value="AMP-binding_CS"/>
</dbReference>
<feature type="domain" description="Carrier" evidence="1">
    <location>
        <begin position="393"/>
        <end position="469"/>
    </location>
</feature>
<dbReference type="GO" id="GO:0005737">
    <property type="term" value="C:cytoplasm"/>
    <property type="evidence" value="ECO:0007669"/>
    <property type="project" value="TreeGrafter"/>
</dbReference>
<dbReference type="Gene3D" id="3.40.50.980">
    <property type="match status" value="2"/>
</dbReference>
<evidence type="ECO:0000313" key="3">
    <source>
        <dbReference type="Proteomes" id="UP000292345"/>
    </source>
</evidence>
<comment type="caution">
    <text evidence="2">The sequence shown here is derived from an EMBL/GenBank/DDBJ whole genome shotgun (WGS) entry which is preliminary data.</text>
</comment>
<dbReference type="InterPro" id="IPR000873">
    <property type="entry name" value="AMP-dep_synth/lig_dom"/>
</dbReference>
<dbReference type="SUPFAM" id="SSF53474">
    <property type="entry name" value="alpha/beta-Hydrolases"/>
    <property type="match status" value="1"/>
</dbReference>
<dbReference type="InterPro" id="IPR029058">
    <property type="entry name" value="AB_hydrolase_fold"/>
</dbReference>
<dbReference type="Pfam" id="PF00975">
    <property type="entry name" value="Thioesterase"/>
    <property type="match status" value="1"/>
</dbReference>
<dbReference type="GO" id="GO:0043041">
    <property type="term" value="P:amino acid activation for nonribosomal peptide biosynthetic process"/>
    <property type="evidence" value="ECO:0007669"/>
    <property type="project" value="TreeGrafter"/>
</dbReference>
<sequence length="710" mass="79026">LDEAKTQACLRGYSDTRLDITVEPEDLAYVIYTSGSTGTPKGVMVEHKQLAHYIQFAMAEYGGAHLQGAVVSTSQAFDATVTSLFYPLMTGKTVYLTDQTEAGIEQLQAQLQDTQPWLFKLTPAHLHLLQQLPWQNEHTDTAHVVVVGGEQLSTQAMRVWCNRLPNTRFINEYGPTEAAVGCCIKEISAQQPLCEHETVVAIGRPIARTRLYVLDHNLALVPQGAVGELYIAGEGVARGYLGQAELTQTRFIANPFSDEPHYRTLYKTGDRVKWLDNDELQYLERMDDQVKIRGHRVQLSEIDEHIQQLDGVHMSLTLHHAQTLISFVQPLQVDLKLESVALRQALAEQLPGYMLPQQVVRIEHWPLTANGKFDTTALLALAAQVKPQHSSAGISNPVEQRIADIWCKLLHCDSLSIDDDFFSVGGHSITLVALMVSLNKAFQRSDVTIERLLQSSTIRAQAQWLSTPAKTVREVSPLTALNLPESAGQSDPGKLIVVFPGAALASHNYVAFGQAATDAVYVAEPWSGSQQGCYYKSLEDQVTQVCQWLLTHHKSDKVTLVGHSFGGFVAFSVAHELTKKGLDVSLNLVESLVFNTSDDDFKDEPDWVQLGQELNSDKAHAELLEAQLKVTQGLYQRQLGWAAEYRFEERYAGPVRYIFSTENTYFKEVGKVIENVQQHCLQQVSVAHVEGDHFSLFDERHSAALLQALC</sequence>
<dbReference type="InterPro" id="IPR009081">
    <property type="entry name" value="PP-bd_ACP"/>
</dbReference>
<gene>
    <name evidence="2" type="ORF">C3B51_15110</name>
</gene>
<dbReference type="Pfam" id="PF00550">
    <property type="entry name" value="PP-binding"/>
    <property type="match status" value="1"/>
</dbReference>
<dbReference type="InterPro" id="IPR020459">
    <property type="entry name" value="AMP-binding"/>
</dbReference>
<dbReference type="Gene3D" id="2.30.38.10">
    <property type="entry name" value="Luciferase, Domain 3"/>
    <property type="match status" value="1"/>
</dbReference>
<dbReference type="GO" id="GO:0044550">
    <property type="term" value="P:secondary metabolite biosynthetic process"/>
    <property type="evidence" value="ECO:0007669"/>
    <property type="project" value="TreeGrafter"/>
</dbReference>
<evidence type="ECO:0000313" key="2">
    <source>
        <dbReference type="EMBL" id="RZM78217.1"/>
    </source>
</evidence>
<proteinExistence type="predicted"/>
<dbReference type="SUPFAM" id="SSF56801">
    <property type="entry name" value="Acetyl-CoA synthetase-like"/>
    <property type="match status" value="1"/>
</dbReference>
<dbReference type="AlphaFoldDB" id="A0A4Q7E7A3"/>
<dbReference type="PANTHER" id="PTHR45527">
    <property type="entry name" value="NONRIBOSOMAL PEPTIDE SYNTHETASE"/>
    <property type="match status" value="1"/>
</dbReference>
<dbReference type="Gene3D" id="3.40.50.1820">
    <property type="entry name" value="alpha/beta hydrolase"/>
    <property type="match status" value="1"/>
</dbReference>
<dbReference type="Gene3D" id="3.30.300.30">
    <property type="match status" value="1"/>
</dbReference>
<feature type="non-terminal residue" evidence="2">
    <location>
        <position position="1"/>
    </location>
</feature>
<dbReference type="EMBL" id="PPUZ01000040">
    <property type="protein sequence ID" value="RZM78217.1"/>
    <property type="molecule type" value="Genomic_DNA"/>
</dbReference>
<dbReference type="InterPro" id="IPR036736">
    <property type="entry name" value="ACP-like_sf"/>
</dbReference>
<reference evidence="2 3" key="1">
    <citation type="submission" date="2018-01" db="EMBL/GenBank/DDBJ databases">
        <title>Co-occurrence of chitin degradation, pigmentation and bioactivity in marine Pseudoalteromonas.</title>
        <authorList>
            <person name="Paulsen S."/>
            <person name="Gram L."/>
            <person name="Machado H."/>
        </authorList>
    </citation>
    <scope>NUCLEOTIDE SEQUENCE [LARGE SCALE GENOMIC DNA]</scope>
    <source>
        <strain evidence="2 3">S1946</strain>
    </source>
</reference>
<dbReference type="PANTHER" id="PTHR45527:SF1">
    <property type="entry name" value="FATTY ACID SYNTHASE"/>
    <property type="match status" value="1"/>
</dbReference>
<dbReference type="InterPro" id="IPR045851">
    <property type="entry name" value="AMP-bd_C_sf"/>
</dbReference>
<dbReference type="Pfam" id="PF00501">
    <property type="entry name" value="AMP-binding"/>
    <property type="match status" value="1"/>
</dbReference>
<dbReference type="PROSITE" id="PS50075">
    <property type="entry name" value="CARRIER"/>
    <property type="match status" value="1"/>
</dbReference>
<dbReference type="RefSeq" id="WP_165389167.1">
    <property type="nucleotide sequence ID" value="NZ_PPUZ01000040.1"/>
</dbReference>
<dbReference type="SUPFAM" id="SSF47336">
    <property type="entry name" value="ACP-like"/>
    <property type="match status" value="1"/>
</dbReference>
<dbReference type="PROSITE" id="PS00455">
    <property type="entry name" value="AMP_BINDING"/>
    <property type="match status" value="1"/>
</dbReference>
<dbReference type="GO" id="GO:0031177">
    <property type="term" value="F:phosphopantetheine binding"/>
    <property type="evidence" value="ECO:0007669"/>
    <property type="project" value="TreeGrafter"/>
</dbReference>
<dbReference type="PRINTS" id="PR00154">
    <property type="entry name" value="AMPBINDING"/>
</dbReference>
<dbReference type="InterPro" id="IPR001031">
    <property type="entry name" value="Thioesterase"/>
</dbReference>
<accession>A0A4Q7E7A3</accession>